<evidence type="ECO:0000313" key="3">
    <source>
        <dbReference type="Proteomes" id="UP000075806"/>
    </source>
</evidence>
<name>A0A162F824_9BACI</name>
<dbReference type="AlphaFoldDB" id="A0A162F824"/>
<dbReference type="SUPFAM" id="SSF50346">
    <property type="entry name" value="PRC-barrel domain"/>
    <property type="match status" value="1"/>
</dbReference>
<keyword evidence="3" id="KW-1185">Reference proteome</keyword>
<dbReference type="Pfam" id="PF05239">
    <property type="entry name" value="PRC"/>
    <property type="match status" value="1"/>
</dbReference>
<dbReference type="PANTHER" id="PTHR40061:SF2">
    <property type="entry name" value="PRC-BARREL DOMAIN-CONTAINING PROTEIN"/>
    <property type="match status" value="1"/>
</dbReference>
<dbReference type="STRING" id="519424.AZF04_01355"/>
<dbReference type="InterPro" id="IPR027275">
    <property type="entry name" value="PRC-brl_dom"/>
</dbReference>
<dbReference type="Gene3D" id="2.30.30.240">
    <property type="entry name" value="PRC-barrel domain"/>
    <property type="match status" value="1"/>
</dbReference>
<evidence type="ECO:0000259" key="1">
    <source>
        <dbReference type="Pfam" id="PF05239"/>
    </source>
</evidence>
<dbReference type="Proteomes" id="UP000075806">
    <property type="component" value="Unassembled WGS sequence"/>
</dbReference>
<accession>A0A162F824</accession>
<evidence type="ECO:0000313" key="2">
    <source>
        <dbReference type="EMBL" id="KYG35010.1"/>
    </source>
</evidence>
<gene>
    <name evidence="2" type="ORF">AZF04_01355</name>
</gene>
<dbReference type="PANTHER" id="PTHR40061">
    <property type="entry name" value="SPORULATION PROTEIN YLMC-RELATED"/>
    <property type="match status" value="1"/>
</dbReference>
<dbReference type="EMBL" id="LTAO01000001">
    <property type="protein sequence ID" value="KYG35010.1"/>
    <property type="molecule type" value="Genomic_DNA"/>
</dbReference>
<dbReference type="RefSeq" id="WP_045479300.1">
    <property type="nucleotide sequence ID" value="NZ_LTAO01000001.1"/>
</dbReference>
<proteinExistence type="predicted"/>
<dbReference type="InterPro" id="IPR014238">
    <property type="entry name" value="Spore_YlmC/YmxH"/>
</dbReference>
<comment type="caution">
    <text evidence="2">The sequence shown here is derived from an EMBL/GenBank/DDBJ whole genome shotgun (WGS) entry which is preliminary data.</text>
</comment>
<organism evidence="2 3">
    <name type="scientific">Alkalihalobacillus trypoxylicola</name>
    <dbReference type="NCBI Taxonomy" id="519424"/>
    <lineage>
        <taxon>Bacteria</taxon>
        <taxon>Bacillati</taxon>
        <taxon>Bacillota</taxon>
        <taxon>Bacilli</taxon>
        <taxon>Bacillales</taxon>
        <taxon>Bacillaceae</taxon>
        <taxon>Alkalihalobacillus</taxon>
    </lineage>
</organism>
<dbReference type="InterPro" id="IPR011033">
    <property type="entry name" value="PRC_barrel-like_sf"/>
</dbReference>
<dbReference type="NCBIfam" id="TIGR02888">
    <property type="entry name" value="spore_YlmC_YmxH"/>
    <property type="match status" value="1"/>
</dbReference>
<protein>
    <recommendedName>
        <fullName evidence="1">PRC-barrel domain-containing protein</fullName>
    </recommendedName>
</protein>
<sequence>MRLSEMSNKEIIDFQKGERLGVLGQTDLLIDEETGEIHAFMVPTMRWFGFGKKENEVTVYWQQIKKIGQDMIIIDLDFGGNPES</sequence>
<dbReference type="OrthoDB" id="2468688at2"/>
<feature type="domain" description="PRC-barrel" evidence="1">
    <location>
        <begin position="1"/>
        <end position="76"/>
    </location>
</feature>
<reference evidence="2" key="1">
    <citation type="submission" date="2016-02" db="EMBL/GenBank/DDBJ databases">
        <title>Genome sequence of Bacillus trypoxylicola KCTC 13244(T).</title>
        <authorList>
            <person name="Jeong H."/>
            <person name="Park S.-H."/>
            <person name="Choi S.-K."/>
        </authorList>
    </citation>
    <scope>NUCLEOTIDE SEQUENCE [LARGE SCALE GENOMIC DNA]</scope>
    <source>
        <strain evidence="2">KCTC 13244</strain>
    </source>
</reference>